<dbReference type="InterPro" id="IPR002110">
    <property type="entry name" value="Ankyrin_rpt"/>
</dbReference>
<sequence>MDELCCESIIDFNFFEVAHKNSFAVLLIALEHHELYNFDLNSTDEWGNTILHICATKGIFNSPSKANINGLNKITKKPIDLEHKNICTKIINILVGKGASINKPNLYGETPIFSAVRSKNINLVKFFHENGAYLTYCNKNNETLLHISEDLSITKYLVKNGLDVNKEAQCFITALQARVYQNNVEISRYLIDNGANINVLDTHKRNLLHIAIMLNFYEIAELLVEKKINLNALNEYHYTPLHYAVEILREKFVYLLLINGADVNISDLDDYTPLHAAAARAGPNLIKLLLKYKPREHKTIHGDLPVHIAARYLNLHALLLLLNKENMTALNKEYKTPLQLACDEDKDMKKWFIHHGFFKDRST</sequence>
<evidence type="ECO:0000313" key="5">
    <source>
        <dbReference type="Proteomes" id="UP001154078"/>
    </source>
</evidence>
<dbReference type="SMART" id="SM00248">
    <property type="entry name" value="ANK"/>
    <property type="match status" value="9"/>
</dbReference>
<dbReference type="PANTHER" id="PTHR24178">
    <property type="entry name" value="MOLTING PROTEIN MLT-4"/>
    <property type="match status" value="1"/>
</dbReference>
<dbReference type="EMBL" id="OV121137">
    <property type="protein sequence ID" value="CAH0559130.1"/>
    <property type="molecule type" value="Genomic_DNA"/>
</dbReference>
<feature type="repeat" description="ANK" evidence="3">
    <location>
        <begin position="203"/>
        <end position="235"/>
    </location>
</feature>
<dbReference type="Gene3D" id="1.25.40.20">
    <property type="entry name" value="Ankyrin repeat-containing domain"/>
    <property type="match status" value="2"/>
</dbReference>
<accession>A0A9P0BAX2</accession>
<evidence type="ECO:0000256" key="3">
    <source>
        <dbReference type="PROSITE-ProRule" id="PRU00023"/>
    </source>
</evidence>
<evidence type="ECO:0008006" key="6">
    <source>
        <dbReference type="Google" id="ProtNLM"/>
    </source>
</evidence>
<dbReference type="PROSITE" id="PS50297">
    <property type="entry name" value="ANK_REP_REGION"/>
    <property type="match status" value="1"/>
</dbReference>
<dbReference type="AlphaFoldDB" id="A0A9P0BAX2"/>
<evidence type="ECO:0000256" key="2">
    <source>
        <dbReference type="ARBA" id="ARBA00023043"/>
    </source>
</evidence>
<dbReference type="OrthoDB" id="6739670at2759"/>
<protein>
    <recommendedName>
        <fullName evidence="6">Ankyrin repeat protein</fullName>
    </recommendedName>
</protein>
<feature type="repeat" description="ANK" evidence="3">
    <location>
        <begin position="236"/>
        <end position="268"/>
    </location>
</feature>
<dbReference type="PANTHER" id="PTHR24178:SF9">
    <property type="entry name" value="ANK_REP_REGION DOMAIN-CONTAINING PROTEIN"/>
    <property type="match status" value="1"/>
</dbReference>
<proteinExistence type="predicted"/>
<dbReference type="PROSITE" id="PS50088">
    <property type="entry name" value="ANK_REPEAT"/>
    <property type="match status" value="4"/>
</dbReference>
<reference evidence="4" key="1">
    <citation type="submission" date="2021-12" db="EMBL/GenBank/DDBJ databases">
        <authorList>
            <person name="King R."/>
        </authorList>
    </citation>
    <scope>NUCLEOTIDE SEQUENCE</scope>
</reference>
<gene>
    <name evidence="4" type="ORF">MELIAE_LOCUS9285</name>
</gene>
<dbReference type="Proteomes" id="UP001154078">
    <property type="component" value="Chromosome 6"/>
</dbReference>
<keyword evidence="1" id="KW-0677">Repeat</keyword>
<dbReference type="InterPro" id="IPR036770">
    <property type="entry name" value="Ankyrin_rpt-contain_sf"/>
</dbReference>
<feature type="repeat" description="ANK" evidence="3">
    <location>
        <begin position="107"/>
        <end position="139"/>
    </location>
</feature>
<keyword evidence="5" id="KW-1185">Reference proteome</keyword>
<feature type="repeat" description="ANK" evidence="3">
    <location>
        <begin position="173"/>
        <end position="202"/>
    </location>
</feature>
<dbReference type="SUPFAM" id="SSF48403">
    <property type="entry name" value="Ankyrin repeat"/>
    <property type="match status" value="1"/>
</dbReference>
<evidence type="ECO:0000256" key="1">
    <source>
        <dbReference type="ARBA" id="ARBA00022737"/>
    </source>
</evidence>
<evidence type="ECO:0000313" key="4">
    <source>
        <dbReference type="EMBL" id="CAH0559130.1"/>
    </source>
</evidence>
<organism evidence="4 5">
    <name type="scientific">Brassicogethes aeneus</name>
    <name type="common">Rape pollen beetle</name>
    <name type="synonym">Meligethes aeneus</name>
    <dbReference type="NCBI Taxonomy" id="1431903"/>
    <lineage>
        <taxon>Eukaryota</taxon>
        <taxon>Metazoa</taxon>
        <taxon>Ecdysozoa</taxon>
        <taxon>Arthropoda</taxon>
        <taxon>Hexapoda</taxon>
        <taxon>Insecta</taxon>
        <taxon>Pterygota</taxon>
        <taxon>Neoptera</taxon>
        <taxon>Endopterygota</taxon>
        <taxon>Coleoptera</taxon>
        <taxon>Polyphaga</taxon>
        <taxon>Cucujiformia</taxon>
        <taxon>Nitidulidae</taxon>
        <taxon>Meligethinae</taxon>
        <taxon>Brassicogethes</taxon>
    </lineage>
</organism>
<name>A0A9P0BAX2_BRAAE</name>
<keyword evidence="2 3" id="KW-0040">ANK repeat</keyword>
<dbReference type="Pfam" id="PF12796">
    <property type="entry name" value="Ank_2"/>
    <property type="match status" value="3"/>
</dbReference>